<dbReference type="Proteomes" id="UP001233271">
    <property type="component" value="Chromosome 1"/>
</dbReference>
<dbReference type="KEGG" id="ccac:CcaHIS019_0110580"/>
<dbReference type="InterPro" id="IPR008984">
    <property type="entry name" value="SMAD_FHA_dom_sf"/>
</dbReference>
<feature type="region of interest" description="Disordered" evidence="1">
    <location>
        <begin position="394"/>
        <end position="501"/>
    </location>
</feature>
<evidence type="ECO:0000259" key="3">
    <source>
        <dbReference type="PROSITE" id="PS50006"/>
    </source>
</evidence>
<dbReference type="GeneID" id="85492211"/>
<evidence type="ECO:0000256" key="2">
    <source>
        <dbReference type="SAM" id="Phobius"/>
    </source>
</evidence>
<sequence length="865" mass="94053">MPGDAGLLLGAPALRNDTVFLRLVEETEDYAFTVVLGELLSKLCAPVTSTGRVTSSHPDIHKNGGYCNITGGYCIGRHPNKKGIPNLPSALTSRVLSRIHVKIVVDRTGALWLMDLKSLHGTTVSRGPRDIPLNAYSPFRLEEGDVLILGKPVISRDGVTHLPLRVRVHYTLTPPVKPDIAFLPGPNLAENLSDITLQPRSPTRGWGIPVTYESELDDDELAADIRHDVTVDDDGGDSIVGMGSPKIIKLVIPPVHDDTADSVAFTGSSPNHSQTQTSVSAPKIAYNPITGHDMYSPEDAAAIRQSILAIPPSHEEMGDDHSERSYGGVMMGDDLSERSYSDDEMDDDRSEHSFDEDRVSERSFDEERISEHSYDDDRVFVHSFGVDVVCEHRNDEGDSISDNEHRHNDYLESDEDGMRGKERMGDVEAEDSDDDMSENMDYSDDDLSDHDDEGSDGSDDNISVRSDEEEGEAIDSRDVDLHSQRTSDEEGENENKKEPRAYSQFLYDPFADLESIAFYHSLPHADVVPSSVPEETDFVQSADNAVVQVVDEFDDVMTEASRLGVIEVIDEAPPKDVLKDVGDDGEILVASSEQAATRSTDKGYSFTAINREHSPTYSPSSPAESRLRSPVTVAWEPRSSAAFSDVANSGLSSVSPRYVPFFPRSSTANSSELEHDEAHEGLWSQGLHPELPSVVMIPDEIEEPRYDEADESDAEMETATPNMQEVIYSIPPSPPASTSSSVAERVDYKVEAVRTAVPPTPPSPAYKALAPEVSTSDASSITLSTATMDAATNTSAPTPRKRKLSVVEEEASAGHAKSGAVVVPTDISTRPTRRRRIGTFVTGVALGVGIGVVSTFGALYQLGAE</sequence>
<name>A0AA48L0K3_9TREE</name>
<evidence type="ECO:0000256" key="1">
    <source>
        <dbReference type="SAM" id="MobiDB-lite"/>
    </source>
</evidence>
<feature type="compositionally biased region" description="Basic and acidic residues" evidence="1">
    <location>
        <begin position="349"/>
        <end position="370"/>
    </location>
</feature>
<feature type="domain" description="FHA" evidence="3">
    <location>
        <begin position="73"/>
        <end position="125"/>
    </location>
</feature>
<keyword evidence="5" id="KW-1185">Reference proteome</keyword>
<evidence type="ECO:0000313" key="4">
    <source>
        <dbReference type="EMBL" id="BEI88340.1"/>
    </source>
</evidence>
<feature type="transmembrane region" description="Helical" evidence="2">
    <location>
        <begin position="837"/>
        <end position="860"/>
    </location>
</feature>
<proteinExistence type="predicted"/>
<dbReference type="EMBL" id="AP028212">
    <property type="protein sequence ID" value="BEI88340.1"/>
    <property type="molecule type" value="Genomic_DNA"/>
</dbReference>
<feature type="region of interest" description="Disordered" evidence="1">
    <location>
        <begin position="607"/>
        <end position="627"/>
    </location>
</feature>
<gene>
    <name evidence="4" type="ORF">CcaverHIS019_0110580</name>
</gene>
<evidence type="ECO:0000313" key="5">
    <source>
        <dbReference type="Proteomes" id="UP001233271"/>
    </source>
</evidence>
<protein>
    <recommendedName>
        <fullName evidence="3">FHA domain-containing protein</fullName>
    </recommendedName>
</protein>
<feature type="compositionally biased region" description="Basic and acidic residues" evidence="1">
    <location>
        <begin position="394"/>
        <end position="426"/>
    </location>
</feature>
<keyword evidence="2" id="KW-0812">Transmembrane</keyword>
<feature type="compositionally biased region" description="Basic and acidic residues" evidence="1">
    <location>
        <begin position="474"/>
        <end position="500"/>
    </location>
</feature>
<dbReference type="SUPFAM" id="SSF49879">
    <property type="entry name" value="SMAD/FHA domain"/>
    <property type="match status" value="1"/>
</dbReference>
<dbReference type="Pfam" id="PF00498">
    <property type="entry name" value="FHA"/>
    <property type="match status" value="1"/>
</dbReference>
<keyword evidence="2" id="KW-0472">Membrane</keyword>
<dbReference type="CDD" id="cd00060">
    <property type="entry name" value="FHA"/>
    <property type="match status" value="1"/>
</dbReference>
<dbReference type="PROSITE" id="PS50006">
    <property type="entry name" value="FHA_DOMAIN"/>
    <property type="match status" value="1"/>
</dbReference>
<feature type="compositionally biased region" description="Basic and acidic residues" evidence="1">
    <location>
        <begin position="313"/>
        <end position="324"/>
    </location>
</feature>
<dbReference type="Gene3D" id="2.60.200.20">
    <property type="match status" value="1"/>
</dbReference>
<dbReference type="InterPro" id="IPR000253">
    <property type="entry name" value="FHA_dom"/>
</dbReference>
<dbReference type="AlphaFoldDB" id="A0AA48L0K3"/>
<dbReference type="RefSeq" id="XP_060453606.1">
    <property type="nucleotide sequence ID" value="XM_060596632.1"/>
</dbReference>
<feature type="compositionally biased region" description="Acidic residues" evidence="1">
    <location>
        <begin position="427"/>
        <end position="459"/>
    </location>
</feature>
<accession>A0AA48L0K3</accession>
<feature type="region of interest" description="Disordered" evidence="1">
    <location>
        <begin position="313"/>
        <end position="370"/>
    </location>
</feature>
<organism evidence="4 5">
    <name type="scientific">Cutaneotrichosporon cavernicola</name>
    <dbReference type="NCBI Taxonomy" id="279322"/>
    <lineage>
        <taxon>Eukaryota</taxon>
        <taxon>Fungi</taxon>
        <taxon>Dikarya</taxon>
        <taxon>Basidiomycota</taxon>
        <taxon>Agaricomycotina</taxon>
        <taxon>Tremellomycetes</taxon>
        <taxon>Trichosporonales</taxon>
        <taxon>Trichosporonaceae</taxon>
        <taxon>Cutaneotrichosporon</taxon>
    </lineage>
</organism>
<reference evidence="4" key="1">
    <citation type="journal article" date="2023" name="BMC Genomics">
        <title>Chromosome-level genome assemblies of Cutaneotrichosporon spp. (Trichosporonales, Basidiomycota) reveal imbalanced evolution between nucleotide sequences and chromosome synteny.</title>
        <authorList>
            <person name="Kobayashi Y."/>
            <person name="Kayamori A."/>
            <person name="Aoki K."/>
            <person name="Shiwa Y."/>
            <person name="Matsutani M."/>
            <person name="Fujita N."/>
            <person name="Sugita T."/>
            <person name="Iwasaki W."/>
            <person name="Tanaka N."/>
            <person name="Takashima M."/>
        </authorList>
    </citation>
    <scope>NUCLEOTIDE SEQUENCE</scope>
    <source>
        <strain evidence="4">HIS019</strain>
    </source>
</reference>
<keyword evidence="2" id="KW-1133">Transmembrane helix</keyword>